<keyword evidence="3 7" id="KW-0732">Signal</keyword>
<dbReference type="SUPFAM" id="SSF52833">
    <property type="entry name" value="Thioredoxin-like"/>
    <property type="match status" value="1"/>
</dbReference>
<dbReference type="Pfam" id="PF08806">
    <property type="entry name" value="Sep15_SelM"/>
    <property type="match status" value="1"/>
</dbReference>
<keyword evidence="10" id="KW-1185">Reference proteome</keyword>
<dbReference type="PANTHER" id="PTHR13077:SF6">
    <property type="entry name" value="SELENOPROTEIN F"/>
    <property type="match status" value="1"/>
</dbReference>
<evidence type="ECO:0000313" key="10">
    <source>
        <dbReference type="Proteomes" id="UP001497392"/>
    </source>
</evidence>
<proteinExistence type="inferred from homology"/>
<comment type="caution">
    <text evidence="9">The sequence shown here is derived from an EMBL/GenBank/DDBJ whole genome shotgun (WGS) entry which is preliminary data.</text>
</comment>
<dbReference type="PANTHER" id="PTHR13077">
    <property type="entry name" value="SELENOPROTEIN F"/>
    <property type="match status" value="1"/>
</dbReference>
<feature type="domain" description="Selenoprotein F/M" evidence="8">
    <location>
        <begin position="78"/>
        <end position="149"/>
    </location>
</feature>
<feature type="signal peptide" evidence="7">
    <location>
        <begin position="1"/>
        <end position="21"/>
    </location>
</feature>
<accession>A0ABP1FFW8</accession>
<evidence type="ECO:0000256" key="6">
    <source>
        <dbReference type="ARBA" id="ARBA00040775"/>
    </source>
</evidence>
<keyword evidence="5" id="KW-0712">Selenocysteine</keyword>
<dbReference type="EMBL" id="CAXHTA020000001">
    <property type="protein sequence ID" value="CAL5218793.1"/>
    <property type="molecule type" value="Genomic_DNA"/>
</dbReference>
<evidence type="ECO:0000259" key="8">
    <source>
        <dbReference type="Pfam" id="PF08806"/>
    </source>
</evidence>
<evidence type="ECO:0000256" key="2">
    <source>
        <dbReference type="ARBA" id="ARBA00005742"/>
    </source>
</evidence>
<protein>
    <recommendedName>
        <fullName evidence="6">Selenoprotein F</fullName>
    </recommendedName>
</protein>
<evidence type="ECO:0000256" key="5">
    <source>
        <dbReference type="ARBA" id="ARBA00022933"/>
    </source>
</evidence>
<organism evidence="9 10">
    <name type="scientific">Coccomyxa viridis</name>
    <dbReference type="NCBI Taxonomy" id="1274662"/>
    <lineage>
        <taxon>Eukaryota</taxon>
        <taxon>Viridiplantae</taxon>
        <taxon>Chlorophyta</taxon>
        <taxon>core chlorophytes</taxon>
        <taxon>Trebouxiophyceae</taxon>
        <taxon>Trebouxiophyceae incertae sedis</taxon>
        <taxon>Coccomyxaceae</taxon>
        <taxon>Coccomyxa</taxon>
    </lineage>
</organism>
<dbReference type="InterPro" id="IPR039992">
    <property type="entry name" value="Sep15_SelM"/>
</dbReference>
<dbReference type="Gene3D" id="3.40.30.50">
    <property type="entry name" value="Sep15/SelM thioredoxin-like domain, active-site redox motif"/>
    <property type="match status" value="1"/>
</dbReference>
<dbReference type="InterPro" id="IPR036249">
    <property type="entry name" value="Thioredoxin-like_sf"/>
</dbReference>
<keyword evidence="4" id="KW-0256">Endoplasmic reticulum</keyword>
<name>A0ABP1FFW8_9CHLO</name>
<comment type="subcellular location">
    <subcellularLocation>
        <location evidence="1">Endoplasmic reticulum lumen</location>
    </subcellularLocation>
</comment>
<dbReference type="InterPro" id="IPR014912">
    <property type="entry name" value="Sep15_SelM_dom"/>
</dbReference>
<evidence type="ECO:0000256" key="3">
    <source>
        <dbReference type="ARBA" id="ARBA00022729"/>
    </source>
</evidence>
<evidence type="ECO:0000256" key="7">
    <source>
        <dbReference type="SAM" id="SignalP"/>
    </source>
</evidence>
<dbReference type="Proteomes" id="UP001497392">
    <property type="component" value="Unassembled WGS sequence"/>
</dbReference>
<evidence type="ECO:0000313" key="9">
    <source>
        <dbReference type="EMBL" id="CAL5218793.1"/>
    </source>
</evidence>
<reference evidence="9 10" key="1">
    <citation type="submission" date="2024-06" db="EMBL/GenBank/DDBJ databases">
        <authorList>
            <person name="Kraege A."/>
            <person name="Thomma B."/>
        </authorList>
    </citation>
    <scope>NUCLEOTIDE SEQUENCE [LARGE SCALE GENOMIC DNA]</scope>
</reference>
<sequence>MEGRWLTILTLWLATAILGRCENGNAEACRELGFSSDICSNCVALSQYVDDAELTEDCKRCCAETSATDGGSGKFTSAVLQVCKHRLREFPTVQTFVDEKAGKFEGLEVDYRFGSAPRLILKGAKGQKESLRVDRWKTEHIEEFLNDKLQAPSAA</sequence>
<dbReference type="InterPro" id="IPR038219">
    <property type="entry name" value="Sep15/SelM_sf"/>
</dbReference>
<evidence type="ECO:0000256" key="4">
    <source>
        <dbReference type="ARBA" id="ARBA00022824"/>
    </source>
</evidence>
<comment type="similarity">
    <text evidence="2">Belongs to the selenoprotein M/F family.</text>
</comment>
<feature type="chain" id="PRO_5046138391" description="Selenoprotein F" evidence="7">
    <location>
        <begin position="22"/>
        <end position="155"/>
    </location>
</feature>
<gene>
    <name evidence="9" type="primary">g515</name>
    <name evidence="9" type="ORF">VP750_LOCUS452</name>
</gene>
<evidence type="ECO:0000256" key="1">
    <source>
        <dbReference type="ARBA" id="ARBA00004319"/>
    </source>
</evidence>